<accession>A0A7Z2VQQ0</accession>
<keyword evidence="1" id="KW-0732">Signal</keyword>
<keyword evidence="3" id="KW-1185">Reference proteome</keyword>
<sequence>MRRATKVATLTAVATMLFSSTAMALPANTVVIGKKAYSVQALFNGVDGIQRALDEADGKLYFNLEGQTNGFQGLFNGQAITQAQKGELGNITYYDAEGNAIEWDSFDVQNEEDPGEEITVVSAAAVNSTTISVTFSDEVTKEFQVSPPLTAGSNTRTITYLEEEYEVTVNYVPPVQVGGAAVEKIEFVDYRNIKVTFNKVVDGASATNPNNYYMEIIDGDSKYRLAAPPTLQDSNQLSKIETTYPGGAAQWWLDDHIVANTENNKTVVTINLPEDARFTNLVDTDLGSYPNPVSSEDAERTLAVELQTSKTGPTTYKYLTKDVSVNVAVRNVKDATGKFTVNTAVKPIRILDEVNPELLAVNKVNSTAPSVSSLSAKGLGENLGNFELFRAGVGHIGEQLQFVYSEPVFDTHDLDKSDLEGKRDVVLYVNGNKVASTSNGNLQDYLTFDMAEDSTYASSKVATLDAEAAVRSVYKEYFATGIDYGFYLVGVTDLAGNIEVSSKHSFNVKFKDKSVTPPFIVKPVVLDIVQVADNVFRVEFNREGAEGKLVIENPDGNGTGTLEVPIPVSSISGDGKFYSYVAVPARDSEPAEAIPQGISQNQLLAYDGQDTIYRTVRANNIVVKNDPVAKDHVYGDNYQQNNKSLVDDIKAPVVLNSSAAIEWAARGSSISFNVKDVIPWVSDGNVPHWVNPIAYTYNEGEMRFENSILPNQEGADTYLPVIVSYIDANGAKHQAAVTNYNLRPYWLPGAENSDINPGSPGNITYTYNFGLGTINLDLSDYPQLLDSEGKLVAGASYTAEFPTGYFTDSPRDTHFTQYYGGSDYNLPGYAFDFSFGGINYDILNVDNGRDDNKYIWWWPIDSGLGFISAKQNVNISVNPKPGPTIPEQYVPQTSKQLITYDEPTKSLRVEFTGTIDVATLKDKNNYMIDGKTLAQWDAELGTNTIIDYVVNNSNPDNVRQYAIFIVPQDSIRHSGDHQFIVKGVAHPEGALMTPVATVVGLRDNYRPVAVEAIVTGDRQIKLAFDEPIQHNVDVAPTADPFAAARNFQVTIGGQPWTVVTAVISVGGPLNNQREVILDLGNVIPAGAQITVTVVPDQNGNIMIIDHSENKNPIKTTTYNVTRP</sequence>
<dbReference type="EMBL" id="CP051680">
    <property type="protein sequence ID" value="QJD87385.1"/>
    <property type="molecule type" value="Genomic_DNA"/>
</dbReference>
<evidence type="ECO:0000313" key="3">
    <source>
        <dbReference type="Proteomes" id="UP000502248"/>
    </source>
</evidence>
<evidence type="ECO:0000313" key="2">
    <source>
        <dbReference type="EMBL" id="QJD87385.1"/>
    </source>
</evidence>
<name>A0A7Z2VQQ0_9BACL</name>
<feature type="chain" id="PRO_5030532103" evidence="1">
    <location>
        <begin position="25"/>
        <end position="1123"/>
    </location>
</feature>
<feature type="signal peptide" evidence="1">
    <location>
        <begin position="1"/>
        <end position="24"/>
    </location>
</feature>
<organism evidence="2 3">
    <name type="scientific">Cohnella herbarum</name>
    <dbReference type="NCBI Taxonomy" id="2728023"/>
    <lineage>
        <taxon>Bacteria</taxon>
        <taxon>Bacillati</taxon>
        <taxon>Bacillota</taxon>
        <taxon>Bacilli</taxon>
        <taxon>Bacillales</taxon>
        <taxon>Paenibacillaceae</taxon>
        <taxon>Cohnella</taxon>
    </lineage>
</organism>
<reference evidence="2 3" key="1">
    <citation type="submission" date="2020-04" db="EMBL/GenBank/DDBJ databases">
        <title>Genome sequencing of novel species.</title>
        <authorList>
            <person name="Heo J."/>
            <person name="Kim S.-J."/>
            <person name="Kim J.-S."/>
            <person name="Hong S.-B."/>
            <person name="Kwon S.-W."/>
        </authorList>
    </citation>
    <scope>NUCLEOTIDE SEQUENCE [LARGE SCALE GENOMIC DNA]</scope>
    <source>
        <strain evidence="2 3">MFER-1</strain>
    </source>
</reference>
<evidence type="ECO:0000256" key="1">
    <source>
        <dbReference type="SAM" id="SignalP"/>
    </source>
</evidence>
<protein>
    <submittedName>
        <fullName evidence="2">Uncharacterized protein</fullName>
    </submittedName>
</protein>
<dbReference type="KEGG" id="cheb:HH215_32210"/>
<gene>
    <name evidence="2" type="ORF">HH215_32210</name>
</gene>
<dbReference type="RefSeq" id="WP_169283629.1">
    <property type="nucleotide sequence ID" value="NZ_CP051680.1"/>
</dbReference>
<dbReference type="AlphaFoldDB" id="A0A7Z2VQQ0"/>
<proteinExistence type="predicted"/>
<dbReference type="Proteomes" id="UP000502248">
    <property type="component" value="Chromosome"/>
</dbReference>